<feature type="region of interest" description="Disordered" evidence="1">
    <location>
        <begin position="364"/>
        <end position="398"/>
    </location>
</feature>
<feature type="region of interest" description="Disordered" evidence="1">
    <location>
        <begin position="421"/>
        <end position="441"/>
    </location>
</feature>
<evidence type="ECO:0000313" key="2">
    <source>
        <dbReference type="EMBL" id="CAD9080345.1"/>
    </source>
</evidence>
<sequence>MKRITPNNEIGGGTVRTNAGGSMYSAENPIIAGEGSSHSHAHHSRRNFAKLHTAFKIQDTRDKYSSGMMSTAALLPQVHSEFSTHINQLRQANQQLNGSLDTSSSSSASMEHLFSNSFLCVHSLTQFYKIQRKINDLHNAMLKDYPLLPKNYYRKLNVILKMIDMHYLNVHTQPPSREQPLIKRKNQVAHDSTSPISSTDDAYFFLKKDLHVLERKIFRIVKSHLIAKWQAISVELSSITKANHTQHHNTSSGSPLDKLLSEVLWEIHQWNKLLKRTWDTFSEIHESQIFFANILSHQISLRELCVRACDARFCCIHARGKLPKRVRLSSNGGVSFGQPRKSSVQSVEFNPLVRRPSISLALHNTNSHIESQSGRRFSGSSMHGNGGGKKQSPEKSETVRFTDRLDFSSLTIDPFYDSDNYSVGGGSPSSRDSSTRFSPSHGDSVRYQLGHHFLSSEDVKCHIDSIIGDEYECIKKLIATIESMDECYLPLFDTDLNGYLFYRYFRHKTHASVRTFSHASSGSTPSVDQSSHAPTTTRFINEGAVIDHSDVNRLINEQRLHQYSSTGSMVHSASAGILESETLLEHNQEEQLFVPVYGSTISQIKEFYIQYFSIQTHRFVNFADGPSVMGVNALVSGVSSGASLSLDPFGNSPLSLRTNLEQFNTSLNDVSPNATIEQARTQLQREFMKLLPNMNRFAAKEDFNFHRRYSEVQKTELLSCQTHLFSHIYTFLKDISTRYETSSAQDSLSSNDQSLDDTKPSHAEQQRLLQELVNEYLVKVVRFMTNFAHKHTSGYLKIPRLQNMCILHSELTHFMQMMNEVFQCDVSKHRKMHQKTDSVFISYSATSPKSEISLSLRKLDQLRDTLRDKLTEEICDISTKFWFEEYKDNQKKKGKSMGLGIICCSGSMTLSSPVETNQGQVQRAIDIILQPSFESIACSHPESRSILTEKFVTTLLTTYLDYIKRLGLKHQKRKKHLLWSVMRRFRSDMIFFHNWIMQTPLLSKMEKQLVIRFGVFDKIDSILLELDATTKSTKNRSAKYSIATNPSDNITLQLKKSSIVPEESSHRHDMMPEKIILHSNCNGKIQHRRSSSWFHPVRSEPSSMADHTHHRSLSDESNKSAVRDLSEWQSIFAAL</sequence>
<feature type="compositionally biased region" description="Polar residues" evidence="1">
    <location>
        <begin position="364"/>
        <end position="383"/>
    </location>
</feature>
<feature type="compositionally biased region" description="Low complexity" evidence="1">
    <location>
        <begin position="428"/>
        <end position="440"/>
    </location>
</feature>
<feature type="region of interest" description="Disordered" evidence="1">
    <location>
        <begin position="1"/>
        <end position="21"/>
    </location>
</feature>
<protein>
    <submittedName>
        <fullName evidence="2">Uncharacterized protein</fullName>
    </submittedName>
</protein>
<accession>A0A7S1PGF7</accession>
<dbReference type="EMBL" id="HBGD01004344">
    <property type="protein sequence ID" value="CAD9080345.1"/>
    <property type="molecule type" value="Transcribed_RNA"/>
</dbReference>
<reference evidence="2" key="1">
    <citation type="submission" date="2021-01" db="EMBL/GenBank/DDBJ databases">
        <authorList>
            <person name="Corre E."/>
            <person name="Pelletier E."/>
            <person name="Niang G."/>
            <person name="Scheremetjew M."/>
            <person name="Finn R."/>
            <person name="Kale V."/>
            <person name="Holt S."/>
            <person name="Cochrane G."/>
            <person name="Meng A."/>
            <person name="Brown T."/>
            <person name="Cohen L."/>
        </authorList>
    </citation>
    <scope>NUCLEOTIDE SEQUENCE</scope>
    <source>
        <strain evidence="2">WS</strain>
    </source>
</reference>
<evidence type="ECO:0000256" key="1">
    <source>
        <dbReference type="SAM" id="MobiDB-lite"/>
    </source>
</evidence>
<dbReference type="AlphaFoldDB" id="A0A7S1PGF7"/>
<name>A0A7S1PGF7_9EUKA</name>
<feature type="region of interest" description="Disordered" evidence="1">
    <location>
        <begin position="1095"/>
        <end position="1119"/>
    </location>
</feature>
<organism evidence="2">
    <name type="scientific">Percolomonas cosmopolitus</name>
    <dbReference type="NCBI Taxonomy" id="63605"/>
    <lineage>
        <taxon>Eukaryota</taxon>
        <taxon>Discoba</taxon>
        <taxon>Heterolobosea</taxon>
        <taxon>Tetramitia</taxon>
        <taxon>Eutetramitia</taxon>
        <taxon>Percolomonadidae</taxon>
        <taxon>Percolomonas</taxon>
    </lineage>
</organism>
<proteinExistence type="predicted"/>
<gene>
    <name evidence="2" type="ORF">PCOS0759_LOCUS3585</name>
</gene>